<keyword evidence="3" id="KW-1185">Reference proteome</keyword>
<proteinExistence type="predicted"/>
<dbReference type="EMBL" id="AWXZ01000029">
    <property type="protein sequence ID" value="ESR24770.1"/>
    <property type="molecule type" value="Genomic_DNA"/>
</dbReference>
<comment type="caution">
    <text evidence="2">The sequence shown here is derived from an EMBL/GenBank/DDBJ whole genome shotgun (WGS) entry which is preliminary data.</text>
</comment>
<dbReference type="PATRIC" id="fig|631454.5.peg.2062"/>
<accession>V4RNI5</accession>
<evidence type="ECO:0000313" key="2">
    <source>
        <dbReference type="EMBL" id="ESR24770.1"/>
    </source>
</evidence>
<evidence type="ECO:0000313" key="3">
    <source>
        <dbReference type="Proteomes" id="UP000017819"/>
    </source>
</evidence>
<evidence type="ECO:0000259" key="1">
    <source>
        <dbReference type="Pfam" id="PF07486"/>
    </source>
</evidence>
<dbReference type="Pfam" id="PF07486">
    <property type="entry name" value="Hydrolase_2"/>
    <property type="match status" value="1"/>
</dbReference>
<dbReference type="GO" id="GO:0016787">
    <property type="term" value="F:hydrolase activity"/>
    <property type="evidence" value="ECO:0007669"/>
    <property type="project" value="InterPro"/>
</dbReference>
<name>V4RNI5_9HYPH</name>
<dbReference type="InterPro" id="IPR042047">
    <property type="entry name" value="SleB_dom1"/>
</dbReference>
<organism evidence="2 3">
    <name type="scientific">Lutibaculum baratangense AMV1</name>
    <dbReference type="NCBI Taxonomy" id="631454"/>
    <lineage>
        <taxon>Bacteria</taxon>
        <taxon>Pseudomonadati</taxon>
        <taxon>Pseudomonadota</taxon>
        <taxon>Alphaproteobacteria</taxon>
        <taxon>Hyphomicrobiales</taxon>
        <taxon>Tepidamorphaceae</taxon>
        <taxon>Lutibaculum</taxon>
    </lineage>
</organism>
<dbReference type="AlphaFoldDB" id="V4RNI5"/>
<dbReference type="STRING" id="631454.N177_2093"/>
<dbReference type="Gene3D" id="1.10.10.2520">
    <property type="entry name" value="Cell wall hydrolase SleB, domain 1"/>
    <property type="match status" value="1"/>
</dbReference>
<sequence>MPVAFQDATALMDRAALASSARWKAALIADPYGSTARATPALPLVPTELLEKRPAGIRLGREPGNEVVIMQPERVDPVITGSLQRDVREFPQSTAARKGDLLMSRAATRPSLDLENGLIRRAPRLLLDSKPSAGRQSFLPPGSFEIGRPIQVASLGTDNFLIGRQYLETPMEAAIRRKRETREYLADRQCLATAIYFEARGETPRGQEAVAQVVLNRVKDERYPDSVCGVVYQNQHMRNRCQFSFACDGTPDRVRDESSWTLAMTIADSQLLGYSEVPEIGGATHYHATYVNPRWSRYLNKLERIGTHIFYALKPGQR</sequence>
<feature type="domain" description="Cell wall hydrolase SleB" evidence="1">
    <location>
        <begin position="201"/>
        <end position="311"/>
    </location>
</feature>
<reference evidence="2 3" key="1">
    <citation type="journal article" date="2014" name="Genome Announc.">
        <title>Draft Genome Sequence of Lutibaculum baratangense Strain AMV1T, Isolated from a Mud Volcano in Andamans, India.</title>
        <authorList>
            <person name="Singh A."/>
            <person name="Sreenivas A."/>
            <person name="Sathyanarayana Reddy G."/>
            <person name="Pinnaka A.K."/>
            <person name="Shivaji S."/>
        </authorList>
    </citation>
    <scope>NUCLEOTIDE SEQUENCE [LARGE SCALE GENOMIC DNA]</scope>
    <source>
        <strain evidence="2 3">AMV1</strain>
    </source>
</reference>
<protein>
    <submittedName>
        <fullName evidence="2">Cell wall hydrolyses involved in spore germination</fullName>
    </submittedName>
</protein>
<dbReference type="eggNOG" id="COG3773">
    <property type="taxonomic scope" value="Bacteria"/>
</dbReference>
<gene>
    <name evidence="2" type="ORF">N177_2093</name>
</gene>
<dbReference type="Proteomes" id="UP000017819">
    <property type="component" value="Unassembled WGS sequence"/>
</dbReference>
<dbReference type="InterPro" id="IPR011105">
    <property type="entry name" value="Cell_wall_hydrolase_SleB"/>
</dbReference>